<dbReference type="GO" id="GO:0005794">
    <property type="term" value="C:Golgi apparatus"/>
    <property type="evidence" value="ECO:0007669"/>
    <property type="project" value="TreeGrafter"/>
</dbReference>
<dbReference type="GO" id="GO:0050650">
    <property type="term" value="P:chondroitin sulfate proteoglycan biosynthetic process"/>
    <property type="evidence" value="ECO:0007669"/>
    <property type="project" value="TreeGrafter"/>
</dbReference>
<evidence type="ECO:0000256" key="3">
    <source>
        <dbReference type="ARBA" id="ARBA00036311"/>
    </source>
</evidence>
<dbReference type="AlphaFoldDB" id="A0A8C4QYS6"/>
<evidence type="ECO:0000313" key="6">
    <source>
        <dbReference type="Ensembl" id="ENSEBUP00000022222.1"/>
    </source>
</evidence>
<dbReference type="PANTHER" id="PTHR11567:SF110">
    <property type="entry name" value="2-PHOSPHOXYLOSE PHOSPHATASE 1"/>
    <property type="match status" value="1"/>
</dbReference>
<accession>A0A8C4QYS6</accession>
<protein>
    <recommendedName>
        <fullName evidence="4">2-phosphoxylose phosphatase 1</fullName>
    </recommendedName>
    <alternativeName>
        <fullName evidence="5">Acid phosphatase-like protein 2</fullName>
    </alternativeName>
</protein>
<evidence type="ECO:0000313" key="7">
    <source>
        <dbReference type="Proteomes" id="UP000694388"/>
    </source>
</evidence>
<dbReference type="Ensembl" id="ENSEBUT00000022798.1">
    <property type="protein sequence ID" value="ENSEBUP00000022222.1"/>
    <property type="gene ID" value="ENSEBUG00000013698.1"/>
</dbReference>
<comment type="catalytic activity">
    <reaction evidence="3">
        <text>3-O-[beta-D-GlcA-(1-&gt;3)-beta-D-Gal-(1-&gt;3)-beta-D-Gal-(1-&gt;4)-beta-D-2-O-P-Xyl]-L-seryl-[protein] + H2O = 3-O-(beta-D-GlcA-(1-&gt;3)-beta-D-Gal-(1-&gt;3)-beta-D-Gal-(1-&gt;4)-beta-D-Xyl)-L-seryl-[protein] + phosphate</text>
        <dbReference type="Rhea" id="RHEA:56512"/>
        <dbReference type="Rhea" id="RHEA-COMP:12573"/>
        <dbReference type="Rhea" id="RHEA-COMP:14559"/>
        <dbReference type="ChEBI" id="CHEBI:15377"/>
        <dbReference type="ChEBI" id="CHEBI:43474"/>
        <dbReference type="ChEBI" id="CHEBI:132093"/>
        <dbReference type="ChEBI" id="CHEBI:140495"/>
    </reaction>
</comment>
<name>A0A8C4QYS6_EPTBU</name>
<keyword evidence="7" id="KW-1185">Reference proteome</keyword>
<dbReference type="InterPro" id="IPR050645">
    <property type="entry name" value="Histidine_acid_phosphatase"/>
</dbReference>
<organism evidence="6 7">
    <name type="scientific">Eptatretus burgeri</name>
    <name type="common">Inshore hagfish</name>
    <dbReference type="NCBI Taxonomy" id="7764"/>
    <lineage>
        <taxon>Eukaryota</taxon>
        <taxon>Metazoa</taxon>
        <taxon>Chordata</taxon>
        <taxon>Craniata</taxon>
        <taxon>Vertebrata</taxon>
        <taxon>Cyclostomata</taxon>
        <taxon>Myxini</taxon>
        <taxon>Myxiniformes</taxon>
        <taxon>Myxinidae</taxon>
        <taxon>Eptatretinae</taxon>
        <taxon>Eptatretus</taxon>
    </lineage>
</organism>
<dbReference type="PANTHER" id="PTHR11567">
    <property type="entry name" value="ACID PHOSPHATASE-RELATED"/>
    <property type="match status" value="1"/>
</dbReference>
<keyword evidence="2" id="KW-0378">Hydrolase</keyword>
<dbReference type="InterPro" id="IPR029033">
    <property type="entry name" value="His_PPase_superfam"/>
</dbReference>
<dbReference type="InterPro" id="IPR033379">
    <property type="entry name" value="Acid_Pase_AS"/>
</dbReference>
<evidence type="ECO:0000256" key="1">
    <source>
        <dbReference type="ARBA" id="ARBA00005375"/>
    </source>
</evidence>
<dbReference type="CDD" id="cd07061">
    <property type="entry name" value="HP_HAP_like"/>
    <property type="match status" value="1"/>
</dbReference>
<evidence type="ECO:0000256" key="4">
    <source>
        <dbReference type="ARBA" id="ARBA00040357"/>
    </source>
</evidence>
<dbReference type="InterPro" id="IPR000560">
    <property type="entry name" value="His_Pase_clade-2"/>
</dbReference>
<dbReference type="PROSITE" id="PS00616">
    <property type="entry name" value="HIS_ACID_PHOSPHAT_1"/>
    <property type="match status" value="1"/>
</dbReference>
<dbReference type="OMA" id="DWEWNYY"/>
<evidence type="ECO:0000256" key="2">
    <source>
        <dbReference type="ARBA" id="ARBA00022801"/>
    </source>
</evidence>
<dbReference type="GO" id="GO:0016791">
    <property type="term" value="F:phosphatase activity"/>
    <property type="evidence" value="ECO:0007669"/>
    <property type="project" value="TreeGrafter"/>
</dbReference>
<dbReference type="Proteomes" id="UP000694388">
    <property type="component" value="Unplaced"/>
</dbReference>
<dbReference type="Gene3D" id="3.40.50.1240">
    <property type="entry name" value="Phosphoglycerate mutase-like"/>
    <property type="match status" value="1"/>
</dbReference>
<dbReference type="PROSITE" id="PS00778">
    <property type="entry name" value="HIS_ACID_PHOSPHAT_2"/>
    <property type="match status" value="1"/>
</dbReference>
<dbReference type="SUPFAM" id="SSF53254">
    <property type="entry name" value="Phosphoglycerate mutase-like"/>
    <property type="match status" value="1"/>
</dbReference>
<proteinExistence type="inferred from homology"/>
<dbReference type="GeneTree" id="ENSGT00390000016324"/>
<comment type="similarity">
    <text evidence="1">Belongs to the histidine acid phosphatase family.</text>
</comment>
<reference evidence="6" key="1">
    <citation type="submission" date="2025-08" db="UniProtKB">
        <authorList>
            <consortium name="Ensembl"/>
        </authorList>
    </citation>
    <scope>IDENTIFICATION</scope>
</reference>
<evidence type="ECO:0000256" key="5">
    <source>
        <dbReference type="ARBA" id="ARBA00041499"/>
    </source>
</evidence>
<dbReference type="Pfam" id="PF00328">
    <property type="entry name" value="His_Phos_2"/>
    <property type="match status" value="2"/>
</dbReference>
<sequence length="487" mass="54684">MMGFRSRFVLLLCLAALLAVLSLSLQFLHLLPLPAGLYTSDQGKLRKRVLVDLVIPPSELDAMYESHRYCNRPNHTVQGLEGHVPPGYHLAGIVVMIRHGDRYPLSSLPGVAQPDIACDIKPEREPSHHQLAMFVQHMRKADLTHLEGALALLSLFPTARQCETGQLTQTGLVQHIMNGEHLHQAYANHGGLFADEEPPPLVETTPRSRTLQSAMALLYGLRPMFPWSSMQVRSQASVYYCGIACDCPARGFYLERTEQERMLNRAQAPDAVYKALAELLDLSVAQAKSTVSVDPLLALFCHGQQLPCRHRGCLKSASFRVLRQHQLTEERKSKRGAMYQRFALLAMYPMLNRTAIHLRRIAEGHLAPRLSLCSGHDTTLEPMLNALGIHDAPFPRYAARLVFELWRKGPSVGQIESHTIRILYDGEDVTFRTSFCRSRPAHQHCPLRIFLDFVSSGMLAPFNTSSYQHACQVPKRALSNLQLNILQ</sequence>
<dbReference type="GO" id="GO:0006024">
    <property type="term" value="P:glycosaminoglycan biosynthetic process"/>
    <property type="evidence" value="ECO:0007669"/>
    <property type="project" value="TreeGrafter"/>
</dbReference>
<reference evidence="6" key="2">
    <citation type="submission" date="2025-09" db="UniProtKB">
        <authorList>
            <consortium name="Ensembl"/>
        </authorList>
    </citation>
    <scope>IDENTIFICATION</scope>
</reference>